<protein>
    <submittedName>
        <fullName evidence="1">Uncharacterized protein</fullName>
    </submittedName>
</protein>
<keyword evidence="2" id="KW-1185">Reference proteome</keyword>
<dbReference type="OrthoDB" id="9554530at2"/>
<dbReference type="Proteomes" id="UP000268007">
    <property type="component" value="Unassembled WGS sequence"/>
</dbReference>
<evidence type="ECO:0000313" key="1">
    <source>
        <dbReference type="EMBL" id="RKR83219.1"/>
    </source>
</evidence>
<accession>A0A495J5G2</accession>
<name>A0A495J5G2_9SPHI</name>
<dbReference type="AlphaFoldDB" id="A0A495J5G2"/>
<organism evidence="1 2">
    <name type="scientific">Mucilaginibacter gracilis</name>
    <dbReference type="NCBI Taxonomy" id="423350"/>
    <lineage>
        <taxon>Bacteria</taxon>
        <taxon>Pseudomonadati</taxon>
        <taxon>Bacteroidota</taxon>
        <taxon>Sphingobacteriia</taxon>
        <taxon>Sphingobacteriales</taxon>
        <taxon>Sphingobacteriaceae</taxon>
        <taxon>Mucilaginibacter</taxon>
    </lineage>
</organism>
<proteinExistence type="predicted"/>
<reference evidence="1 2" key="1">
    <citation type="submission" date="2018-10" db="EMBL/GenBank/DDBJ databases">
        <title>Genomic Encyclopedia of Archaeal and Bacterial Type Strains, Phase II (KMG-II): from individual species to whole genera.</title>
        <authorList>
            <person name="Goeker M."/>
        </authorList>
    </citation>
    <scope>NUCLEOTIDE SEQUENCE [LARGE SCALE GENOMIC DNA]</scope>
    <source>
        <strain evidence="1 2">DSM 18602</strain>
    </source>
</reference>
<comment type="caution">
    <text evidence="1">The sequence shown here is derived from an EMBL/GenBank/DDBJ whole genome shotgun (WGS) entry which is preliminary data.</text>
</comment>
<dbReference type="RefSeq" id="WP_121198740.1">
    <property type="nucleotide sequence ID" value="NZ_RBKU01000001.1"/>
</dbReference>
<sequence length="98" mass="11222">MKYIMINQKMDNGMVAKMPIIFPNLLVHADMAELCLDLVKKMWPDKECTVVNAGEISVRDVMTGSESTTLKLRAHPLDGRIISMIDYQFMYPDFNLKP</sequence>
<evidence type="ECO:0000313" key="2">
    <source>
        <dbReference type="Proteomes" id="UP000268007"/>
    </source>
</evidence>
<gene>
    <name evidence="1" type="ORF">BDD43_3421</name>
</gene>
<dbReference type="EMBL" id="RBKU01000001">
    <property type="protein sequence ID" value="RKR83219.1"/>
    <property type="molecule type" value="Genomic_DNA"/>
</dbReference>